<feature type="non-terminal residue" evidence="1">
    <location>
        <position position="54"/>
    </location>
</feature>
<evidence type="ECO:0000313" key="2">
    <source>
        <dbReference type="Proteomes" id="UP001162501"/>
    </source>
</evidence>
<proteinExistence type="predicted"/>
<accession>A0AC59YCF4</accession>
<dbReference type="EMBL" id="OX596096">
    <property type="protein sequence ID" value="CAM9578449.1"/>
    <property type="molecule type" value="Genomic_DNA"/>
</dbReference>
<organism evidence="1 2">
    <name type="scientific">Rangifer tarandus platyrhynchus</name>
    <name type="common">Svalbard reindeer</name>
    <dbReference type="NCBI Taxonomy" id="3082113"/>
    <lineage>
        <taxon>Eukaryota</taxon>
        <taxon>Metazoa</taxon>
        <taxon>Chordata</taxon>
        <taxon>Craniata</taxon>
        <taxon>Vertebrata</taxon>
        <taxon>Euteleostomi</taxon>
        <taxon>Mammalia</taxon>
        <taxon>Eutheria</taxon>
        <taxon>Laurasiatheria</taxon>
        <taxon>Artiodactyla</taxon>
        <taxon>Ruminantia</taxon>
        <taxon>Pecora</taxon>
        <taxon>Cervidae</taxon>
        <taxon>Odocoileinae</taxon>
        <taxon>Rangifer</taxon>
    </lineage>
</organism>
<sequence>MKPAGSMLTVICGLRGWELMICLPKGCQDSDRKHSGSAGTSREAFSDCFQDFMS</sequence>
<reference evidence="1" key="2">
    <citation type="submission" date="2025-03" db="EMBL/GenBank/DDBJ databases">
        <authorList>
            <consortium name="ELIXIR-Norway"/>
            <consortium name="Elixir Norway"/>
        </authorList>
    </citation>
    <scope>NUCLEOTIDE SEQUENCE</scope>
</reference>
<reference evidence="1" key="1">
    <citation type="submission" date="2023-05" db="EMBL/GenBank/DDBJ databases">
        <authorList>
            <consortium name="ELIXIR-Norway"/>
        </authorList>
    </citation>
    <scope>NUCLEOTIDE SEQUENCE</scope>
</reference>
<protein>
    <submittedName>
        <fullName evidence="1">Uncharacterized protein</fullName>
    </submittedName>
</protein>
<name>A0AC59YCF4_RANTA</name>
<evidence type="ECO:0000313" key="1">
    <source>
        <dbReference type="EMBL" id="CAM9578449.1"/>
    </source>
</evidence>
<dbReference type="Proteomes" id="UP001162501">
    <property type="component" value="Chromosome 12"/>
</dbReference>
<gene>
    <name evidence="1" type="ORF">MRATA1EN22A_LOCUS4513</name>
</gene>